<organism evidence="1">
    <name type="scientific">Orpheovirus IHUMI-LCC2</name>
    <dbReference type="NCBI Taxonomy" id="2023057"/>
    <lineage>
        <taxon>Viruses</taxon>
        <taxon>Varidnaviria</taxon>
        <taxon>Bamfordvirae</taxon>
        <taxon>Nucleocytoviricota</taxon>
        <taxon>Megaviricetes</taxon>
        <taxon>Pimascovirales</taxon>
        <taxon>Ocovirineae</taxon>
        <taxon>Orpheoviridae</taxon>
        <taxon>Alphaorpheovirus</taxon>
        <taxon>Alphaorpheovirus massiliense</taxon>
    </lineage>
</organism>
<keyword evidence="2" id="KW-1185">Reference proteome</keyword>
<evidence type="ECO:0000313" key="1">
    <source>
        <dbReference type="EMBL" id="SNW62684.1"/>
    </source>
</evidence>
<gene>
    <name evidence="1" type="ORF">ORPV_780</name>
</gene>
<dbReference type="EMBL" id="LT906555">
    <property type="protein sequence ID" value="SNW62684.1"/>
    <property type="molecule type" value="Genomic_DNA"/>
</dbReference>
<name>A0A2I2L579_9VIRU</name>
<reference evidence="1" key="1">
    <citation type="submission" date="2017-08" db="EMBL/GenBank/DDBJ databases">
        <authorList>
            <consortium name="Urmite Genomes"/>
        </authorList>
    </citation>
    <scope>NUCLEOTIDE SEQUENCE [LARGE SCALE GENOMIC DNA]</scope>
    <source>
        <strain evidence="1">IHUMI-LCC2</strain>
    </source>
</reference>
<proteinExistence type="predicted"/>
<dbReference type="GeneID" id="35382605"/>
<evidence type="ECO:0000313" key="2">
    <source>
        <dbReference type="Proteomes" id="UP000236316"/>
    </source>
</evidence>
<sequence length="271" mass="30623">MLSYSNYKDLPESKSCYLDGRYFNEVLKWYDGLISEPILLNIEIDEDDTEINLHANIQDPKNNTILLGRIIINTLIMDAQHRHSNLILIDKENKEIWLLEPNEYKDIVNDDIRKIIREQIGNLLPSFSLNVISNSISEEDNLPSQCMQGGYCNAYIIKYALDYLSEKEYDPSDIKKFVAWVENNYDLPPGEPDVEFQGYYYADNSGADFALGALTGVALGGLLGGPWYGGWGYGPWYGGWGRGYGGWGRGPYYGGGRGYGGGRRYGGGYRR</sequence>
<dbReference type="RefSeq" id="YP_009448986.1">
    <property type="nucleotide sequence ID" value="NC_036594.1"/>
</dbReference>
<accession>A0A2I2L579</accession>
<protein>
    <submittedName>
        <fullName evidence="1">Uncharacterized protein</fullName>
    </submittedName>
</protein>
<dbReference type="Proteomes" id="UP000236316">
    <property type="component" value="Segment"/>
</dbReference>
<dbReference type="KEGG" id="vg:35382605"/>